<evidence type="ECO:0000256" key="9">
    <source>
        <dbReference type="ARBA" id="ARBA00023042"/>
    </source>
</evidence>
<dbReference type="Gene3D" id="3.90.190.10">
    <property type="entry name" value="Protein tyrosine phosphatase superfamily"/>
    <property type="match status" value="1"/>
</dbReference>
<accession>A0A7J6X7M9</accession>
<feature type="binding site" evidence="15">
    <location>
        <begin position="414"/>
        <end position="416"/>
    </location>
    <ligand>
        <name>GTP</name>
        <dbReference type="ChEBI" id="CHEBI:37565"/>
    </ligand>
</feature>
<dbReference type="SUPFAM" id="SSF52799">
    <property type="entry name" value="(Phosphotyrosine protein) phosphatases II"/>
    <property type="match status" value="1"/>
</dbReference>
<evidence type="ECO:0000256" key="10">
    <source>
        <dbReference type="ARBA" id="ARBA00023134"/>
    </source>
</evidence>
<dbReference type="SUPFAM" id="SSF50249">
    <property type="entry name" value="Nucleic acid-binding proteins"/>
    <property type="match status" value="1"/>
</dbReference>
<keyword evidence="10 15" id="KW-0342">GTP-binding</keyword>
<dbReference type="PIRSF" id="PIRSF036958">
    <property type="entry name" value="mRNA_capping_HCE"/>
    <property type="match status" value="1"/>
</dbReference>
<evidence type="ECO:0000256" key="5">
    <source>
        <dbReference type="ARBA" id="ARBA00022695"/>
    </source>
</evidence>
<keyword evidence="6 15" id="KW-0547">Nucleotide-binding</keyword>
<keyword evidence="9" id="KW-0506">mRNA capping</keyword>
<dbReference type="Pfam" id="PF00782">
    <property type="entry name" value="DSPc"/>
    <property type="match status" value="1"/>
</dbReference>
<keyword evidence="5" id="KW-0548">Nucleotidyltransferase</keyword>
<evidence type="ECO:0000256" key="15">
    <source>
        <dbReference type="PIRSR" id="PIRSR036958-3"/>
    </source>
</evidence>
<evidence type="ECO:0000256" key="14">
    <source>
        <dbReference type="PIRSR" id="PIRSR036958-2"/>
    </source>
</evidence>
<feature type="domain" description="Tyrosine-protein phosphatase" evidence="17">
    <location>
        <begin position="95"/>
        <end position="255"/>
    </location>
</feature>
<dbReference type="GO" id="GO:0004721">
    <property type="term" value="F:phosphoprotein phosphatase activity"/>
    <property type="evidence" value="ECO:0007669"/>
    <property type="project" value="UniProtKB-KW"/>
</dbReference>
<dbReference type="InterPro" id="IPR013846">
    <property type="entry name" value="mRNA_cap_enzyme_C"/>
</dbReference>
<gene>
    <name evidence="19" type="ORF">FRX31_004786</name>
</gene>
<keyword evidence="8" id="KW-0904">Protein phosphatase</keyword>
<dbReference type="InterPro" id="IPR051029">
    <property type="entry name" value="mRNA_Capping_Enz/RNA_Phosphat"/>
</dbReference>
<sequence length="676" mass="79435">MDLNVVPEDHEDEIFPSHFDQEPRSREQEDRRRGFKRDYPGEGSNHGGGGGARHSYRGGQAHHHNKHSRPPYDRNKLPDGWLGCPAYGQNIDYIIPSKVPLGDNFIIHGKRYSCRDAIHEQGKLRREIGLVIDLTNTSRYYPASDWKKTKAGIRHVKIACKGRGSVPDNESVNDFIYEVSQFYSSQKQSNKKYILVHCTHGYNRTGYMIVHFVVRSRSISVTEALQRFANARPPGIYKQDYIDELYTFYGERRPEIIDCPPTPEWKRSSEFDLNGKTMQDKDGGGGSSSVHEVLENKEMTNDDIIGDALPYDENDMMQKCCYDLLGQGRRAKGNMQFPGSHPVSLNRENLQLLRQRYYYATWKADGTRYMMLITWDGCYLIDRKFCFRRVRVRFPLKQNTEGFDKETHNITLLDGEMVIETLPDTQKQVRRYLIYDVMAINSVPVVELPFCERWKRLEKEVIEPRNLERRFFDQSRIPYYRYDMEPFRVRRKDFWLLSVVTKLLENFIPKLSHEADGLIFQGWDDPYVLRTHEGLLKWKYSDTIDFLFEADDYGQQLILNESRKKKVVEGRVLFEDGLDPSAFAGKIIECSWDANKQVWVYMRTRTDKSNPNEFNTYRKVMRSIKDNITQDVLLNEIAQIVRLPMYADRIRNDSEAHMHHQSSRRHSRDKYLMLEL</sequence>
<keyword evidence="7" id="KW-0378">Hydrolase</keyword>
<dbReference type="InterPro" id="IPR012340">
    <property type="entry name" value="NA-bd_OB-fold"/>
</dbReference>
<keyword evidence="11" id="KW-0539">Nucleus</keyword>
<dbReference type="InterPro" id="IPR000387">
    <property type="entry name" value="Tyr_Pase_dom"/>
</dbReference>
<feature type="binding site" evidence="15">
    <location>
        <begin position="537"/>
        <end position="539"/>
    </location>
    <ligand>
        <name>GTP</name>
        <dbReference type="ChEBI" id="CHEBI:37565"/>
    </ligand>
</feature>
<dbReference type="PROSITE" id="PS50056">
    <property type="entry name" value="TYR_PHOSPHATASE_2"/>
    <property type="match status" value="1"/>
</dbReference>
<proteinExistence type="predicted"/>
<dbReference type="CDD" id="cd14502">
    <property type="entry name" value="RNA_5'-triphosphatase"/>
    <property type="match status" value="1"/>
</dbReference>
<dbReference type="Pfam" id="PF03919">
    <property type="entry name" value="mRNA_cap_C"/>
    <property type="match status" value="1"/>
</dbReference>
<evidence type="ECO:0000259" key="17">
    <source>
        <dbReference type="PROSITE" id="PS50054"/>
    </source>
</evidence>
<dbReference type="GO" id="GO:0004484">
    <property type="term" value="F:mRNA guanylyltransferase activity"/>
    <property type="evidence" value="ECO:0007669"/>
    <property type="project" value="UniProtKB-EC"/>
</dbReference>
<name>A0A7J6X7M9_THATH</name>
<comment type="subcellular location">
    <subcellularLocation>
        <location evidence="1">Nucleus</location>
    </subcellularLocation>
</comment>
<dbReference type="OrthoDB" id="200924at2759"/>
<dbReference type="InterPro" id="IPR020422">
    <property type="entry name" value="TYR_PHOSPHATASE_DUAL_dom"/>
</dbReference>
<keyword evidence="4" id="KW-0808">Transferase</keyword>
<dbReference type="PANTHER" id="PTHR10367:SF17">
    <property type="entry name" value="MRNA-CAPPING ENZYME"/>
    <property type="match status" value="1"/>
</dbReference>
<evidence type="ECO:0000256" key="4">
    <source>
        <dbReference type="ARBA" id="ARBA00022679"/>
    </source>
</evidence>
<keyword evidence="20" id="KW-1185">Reference proteome</keyword>
<dbReference type="InterPro" id="IPR029021">
    <property type="entry name" value="Prot-tyrosine_phosphatase-like"/>
</dbReference>
<dbReference type="EMBL" id="JABWDY010003824">
    <property type="protein sequence ID" value="KAF5205629.1"/>
    <property type="molecule type" value="Genomic_DNA"/>
</dbReference>
<evidence type="ECO:0000256" key="13">
    <source>
        <dbReference type="PIRSR" id="PIRSR036958-1"/>
    </source>
</evidence>
<evidence type="ECO:0000313" key="20">
    <source>
        <dbReference type="Proteomes" id="UP000554482"/>
    </source>
</evidence>
<comment type="catalytic activity">
    <reaction evidence="12">
        <text>a 5'-end diphospho-ribonucleoside in mRNA + GTP + H(+) = a 5'-end (5'-triphosphoguanosine)-ribonucleoside in mRNA + diphosphate</text>
        <dbReference type="Rhea" id="RHEA:67012"/>
        <dbReference type="Rhea" id="RHEA-COMP:17165"/>
        <dbReference type="Rhea" id="RHEA-COMP:17166"/>
        <dbReference type="ChEBI" id="CHEBI:15378"/>
        <dbReference type="ChEBI" id="CHEBI:33019"/>
        <dbReference type="ChEBI" id="CHEBI:37565"/>
        <dbReference type="ChEBI" id="CHEBI:167616"/>
        <dbReference type="ChEBI" id="CHEBI:167617"/>
        <dbReference type="EC" id="2.7.7.50"/>
    </reaction>
    <physiologicalReaction direction="left-to-right" evidence="12">
        <dbReference type="Rhea" id="RHEA:67013"/>
    </physiologicalReaction>
</comment>
<dbReference type="CDD" id="cd07895">
    <property type="entry name" value="Adenylation_mRNA_capping"/>
    <property type="match status" value="1"/>
</dbReference>
<evidence type="ECO:0000256" key="6">
    <source>
        <dbReference type="ARBA" id="ARBA00022741"/>
    </source>
</evidence>
<protein>
    <recommendedName>
        <fullName evidence="2">mRNA guanylyltransferase</fullName>
        <ecNumber evidence="2">2.7.7.50</ecNumber>
    </recommendedName>
</protein>
<dbReference type="GO" id="GO:0140818">
    <property type="term" value="F:mRNA 5'-triphosphate monophosphatase activity"/>
    <property type="evidence" value="ECO:0007669"/>
    <property type="project" value="InterPro"/>
</dbReference>
<evidence type="ECO:0000256" key="7">
    <source>
        <dbReference type="ARBA" id="ARBA00022801"/>
    </source>
</evidence>
<dbReference type="GO" id="GO:0006370">
    <property type="term" value="P:7-methylguanosine mRNA capping"/>
    <property type="evidence" value="ECO:0007669"/>
    <property type="project" value="UniProtKB-KW"/>
</dbReference>
<dbReference type="PROSITE" id="PS00383">
    <property type="entry name" value="TYR_PHOSPHATASE_1"/>
    <property type="match status" value="1"/>
</dbReference>
<dbReference type="Gene3D" id="3.30.470.30">
    <property type="entry name" value="DNA ligase/mRNA capping enzyme"/>
    <property type="match status" value="1"/>
</dbReference>
<dbReference type="InterPro" id="IPR001339">
    <property type="entry name" value="mRNA_cap_enzyme_adenylation"/>
</dbReference>
<organism evidence="19 20">
    <name type="scientific">Thalictrum thalictroides</name>
    <name type="common">Rue-anemone</name>
    <name type="synonym">Anemone thalictroides</name>
    <dbReference type="NCBI Taxonomy" id="46969"/>
    <lineage>
        <taxon>Eukaryota</taxon>
        <taxon>Viridiplantae</taxon>
        <taxon>Streptophyta</taxon>
        <taxon>Embryophyta</taxon>
        <taxon>Tracheophyta</taxon>
        <taxon>Spermatophyta</taxon>
        <taxon>Magnoliopsida</taxon>
        <taxon>Ranunculales</taxon>
        <taxon>Ranunculaceae</taxon>
        <taxon>Thalictroideae</taxon>
        <taxon>Thalictrum</taxon>
    </lineage>
</organism>
<dbReference type="FunFam" id="3.30.470.30:FF:000005">
    <property type="entry name" value="mRNA capping enzyme, putative"/>
    <property type="match status" value="1"/>
</dbReference>
<feature type="active site" description="N6-GMP-lysine intermediate" evidence="14">
    <location>
        <position position="363"/>
    </location>
</feature>
<dbReference type="PROSITE" id="PS50054">
    <property type="entry name" value="TYR_PHOSPHATASE_DUAL"/>
    <property type="match status" value="1"/>
</dbReference>
<dbReference type="SUPFAM" id="SSF56091">
    <property type="entry name" value="DNA ligase/mRNA capping enzyme, catalytic domain"/>
    <property type="match status" value="1"/>
</dbReference>
<dbReference type="Pfam" id="PF01331">
    <property type="entry name" value="mRNA_cap_enzyme"/>
    <property type="match status" value="1"/>
</dbReference>
<feature type="binding site" evidence="15">
    <location>
        <position position="368"/>
    </location>
    <ligand>
        <name>GTP</name>
        <dbReference type="ChEBI" id="CHEBI:37565"/>
    </ligand>
</feature>
<dbReference type="GO" id="GO:0005634">
    <property type="term" value="C:nucleus"/>
    <property type="evidence" value="ECO:0007669"/>
    <property type="project" value="UniProtKB-SubCell"/>
</dbReference>
<feature type="binding site" evidence="15">
    <location>
        <begin position="603"/>
        <end position="608"/>
    </location>
    <ligand>
        <name>GTP</name>
        <dbReference type="ChEBI" id="CHEBI:37565"/>
    </ligand>
</feature>
<reference evidence="19 20" key="1">
    <citation type="submission" date="2020-06" db="EMBL/GenBank/DDBJ databases">
        <title>Transcriptomic and genomic resources for Thalictrum thalictroides and T. hernandezii: Facilitating candidate gene discovery in an emerging model plant lineage.</title>
        <authorList>
            <person name="Arias T."/>
            <person name="Riano-Pachon D.M."/>
            <person name="Di Stilio V.S."/>
        </authorList>
    </citation>
    <scope>NUCLEOTIDE SEQUENCE [LARGE SCALE GENOMIC DNA]</scope>
    <source>
        <strain evidence="20">cv. WT478/WT964</strain>
        <tissue evidence="19">Leaves</tissue>
    </source>
</reference>
<evidence type="ECO:0000256" key="2">
    <source>
        <dbReference type="ARBA" id="ARBA00012475"/>
    </source>
</evidence>
<dbReference type="GO" id="GO:0005525">
    <property type="term" value="F:GTP binding"/>
    <property type="evidence" value="ECO:0007669"/>
    <property type="project" value="UniProtKB-KW"/>
</dbReference>
<feature type="compositionally biased region" description="Basic residues" evidence="16">
    <location>
        <begin position="54"/>
        <end position="69"/>
    </location>
</feature>
<dbReference type="SMART" id="SM00195">
    <property type="entry name" value="DSPc"/>
    <property type="match status" value="1"/>
</dbReference>
<dbReference type="InterPro" id="IPR016130">
    <property type="entry name" value="Tyr_Pase_AS"/>
</dbReference>
<dbReference type="AlphaFoldDB" id="A0A7J6X7M9"/>
<dbReference type="Proteomes" id="UP000554482">
    <property type="component" value="Unassembled WGS sequence"/>
</dbReference>
<dbReference type="Gene3D" id="2.40.50.140">
    <property type="entry name" value="Nucleic acid-binding proteins"/>
    <property type="match status" value="1"/>
</dbReference>
<evidence type="ECO:0000256" key="12">
    <source>
        <dbReference type="ARBA" id="ARBA00044624"/>
    </source>
</evidence>
<evidence type="ECO:0000256" key="8">
    <source>
        <dbReference type="ARBA" id="ARBA00022912"/>
    </source>
</evidence>
<keyword evidence="3" id="KW-0507">mRNA processing</keyword>
<dbReference type="InterPro" id="IPR000340">
    <property type="entry name" value="Dual-sp_phosphatase_cat-dom"/>
</dbReference>
<dbReference type="GO" id="GO:0005524">
    <property type="term" value="F:ATP binding"/>
    <property type="evidence" value="ECO:0007669"/>
    <property type="project" value="InterPro"/>
</dbReference>
<dbReference type="EC" id="2.7.7.50" evidence="2"/>
<evidence type="ECO:0000256" key="1">
    <source>
        <dbReference type="ARBA" id="ARBA00004123"/>
    </source>
</evidence>
<feature type="compositionally biased region" description="Basic and acidic residues" evidence="16">
    <location>
        <begin position="13"/>
        <end position="40"/>
    </location>
</feature>
<feature type="region of interest" description="Disordered" evidence="16">
    <location>
        <begin position="1"/>
        <end position="74"/>
    </location>
</feature>
<feature type="domain" description="Tyrosine specific protein phosphatases" evidence="18">
    <location>
        <begin position="173"/>
        <end position="243"/>
    </location>
</feature>
<evidence type="ECO:0000313" key="19">
    <source>
        <dbReference type="EMBL" id="KAF5205629.1"/>
    </source>
</evidence>
<dbReference type="InterPro" id="IPR017074">
    <property type="entry name" value="mRNA_cap_enz_bifunc"/>
</dbReference>
<feature type="binding site" evidence="15">
    <location>
        <position position="383"/>
    </location>
    <ligand>
        <name>GTP</name>
        <dbReference type="ChEBI" id="CHEBI:37565"/>
    </ligand>
</feature>
<evidence type="ECO:0000256" key="11">
    <source>
        <dbReference type="ARBA" id="ARBA00023242"/>
    </source>
</evidence>
<evidence type="ECO:0000256" key="3">
    <source>
        <dbReference type="ARBA" id="ARBA00022664"/>
    </source>
</evidence>
<comment type="caution">
    <text evidence="19">The sequence shown here is derived from an EMBL/GenBank/DDBJ whole genome shotgun (WGS) entry which is preliminary data.</text>
</comment>
<feature type="active site" description="Phosphocysteine intermediate" evidence="13">
    <location>
        <position position="198"/>
    </location>
</feature>
<evidence type="ECO:0000256" key="16">
    <source>
        <dbReference type="SAM" id="MobiDB-lite"/>
    </source>
</evidence>
<evidence type="ECO:0000259" key="18">
    <source>
        <dbReference type="PROSITE" id="PS50056"/>
    </source>
</evidence>
<dbReference type="PANTHER" id="PTHR10367">
    <property type="entry name" value="MRNA-CAPPING ENZYME"/>
    <property type="match status" value="1"/>
</dbReference>